<sequence length="59" mass="6542">MMDRIKAWIFCLLFFGGYLLAGSESPYFPVNILIGAGMVAASIFFVPALERLADVLEKK</sequence>
<keyword evidence="1" id="KW-0812">Transmembrane</keyword>
<comment type="caution">
    <text evidence="2">The sequence shown here is derived from an EMBL/GenBank/DDBJ whole genome shotgun (WGS) entry which is preliminary data.</text>
</comment>
<evidence type="ECO:0000313" key="2">
    <source>
        <dbReference type="EMBL" id="MBA2881810.1"/>
    </source>
</evidence>
<keyword evidence="3" id="KW-1185">Reference proteome</keyword>
<evidence type="ECO:0000313" key="3">
    <source>
        <dbReference type="Proteomes" id="UP000525298"/>
    </source>
</evidence>
<accession>A0A7W0HL24</accession>
<evidence type="ECO:0000256" key="1">
    <source>
        <dbReference type="SAM" id="Phobius"/>
    </source>
</evidence>
<organism evidence="2 3">
    <name type="scientific">Desulfosalsimonas propionicica</name>
    <dbReference type="NCBI Taxonomy" id="332175"/>
    <lineage>
        <taxon>Bacteria</taxon>
        <taxon>Pseudomonadati</taxon>
        <taxon>Thermodesulfobacteriota</taxon>
        <taxon>Desulfobacteria</taxon>
        <taxon>Desulfobacterales</taxon>
        <taxon>Desulfosalsimonadaceae</taxon>
        <taxon>Desulfosalsimonas</taxon>
    </lineage>
</organism>
<feature type="transmembrane region" description="Helical" evidence="1">
    <location>
        <begin position="31"/>
        <end position="49"/>
    </location>
</feature>
<gene>
    <name evidence="2" type="ORF">HNR65_002141</name>
</gene>
<name>A0A7W0HL24_9BACT</name>
<proteinExistence type="predicted"/>
<dbReference type="RefSeq" id="WP_181551462.1">
    <property type="nucleotide sequence ID" value="NZ_JACDUS010000005.1"/>
</dbReference>
<reference evidence="2 3" key="1">
    <citation type="submission" date="2020-07" db="EMBL/GenBank/DDBJ databases">
        <title>Genomic Encyclopedia of Type Strains, Phase IV (KMG-IV): sequencing the most valuable type-strain genomes for metagenomic binning, comparative biology and taxonomic classification.</title>
        <authorList>
            <person name="Goeker M."/>
        </authorList>
    </citation>
    <scope>NUCLEOTIDE SEQUENCE [LARGE SCALE GENOMIC DNA]</scope>
    <source>
        <strain evidence="2 3">DSM 17721</strain>
    </source>
</reference>
<dbReference type="AlphaFoldDB" id="A0A7W0HL24"/>
<dbReference type="EMBL" id="JACDUS010000005">
    <property type="protein sequence ID" value="MBA2881810.1"/>
    <property type="molecule type" value="Genomic_DNA"/>
</dbReference>
<keyword evidence="1" id="KW-0472">Membrane</keyword>
<keyword evidence="1" id="KW-1133">Transmembrane helix</keyword>
<dbReference type="Proteomes" id="UP000525298">
    <property type="component" value="Unassembled WGS sequence"/>
</dbReference>
<protein>
    <submittedName>
        <fullName evidence="2">Uncharacterized protein</fullName>
    </submittedName>
</protein>